<protein>
    <submittedName>
        <fullName evidence="2">Low affinity Fe/Cu permease</fullName>
    </submittedName>
</protein>
<dbReference type="RefSeq" id="WP_183607577.1">
    <property type="nucleotide sequence ID" value="NZ_JACHAZ010000001.1"/>
</dbReference>
<evidence type="ECO:0000256" key="1">
    <source>
        <dbReference type="SAM" id="Phobius"/>
    </source>
</evidence>
<keyword evidence="1" id="KW-0812">Transmembrane</keyword>
<dbReference type="Proteomes" id="UP000538507">
    <property type="component" value="Unassembled WGS sequence"/>
</dbReference>
<proteinExistence type="predicted"/>
<evidence type="ECO:0000313" key="3">
    <source>
        <dbReference type="Proteomes" id="UP000538507"/>
    </source>
</evidence>
<dbReference type="Pfam" id="PF04120">
    <property type="entry name" value="Iron_permease"/>
    <property type="match status" value="1"/>
</dbReference>
<dbReference type="InterPro" id="IPR007251">
    <property type="entry name" value="Iron_permease_Fet4"/>
</dbReference>
<accession>A0AAE2MJC6</accession>
<comment type="caution">
    <text evidence="2">The sequence shown here is derived from an EMBL/GenBank/DDBJ whole genome shotgun (WGS) entry which is preliminary data.</text>
</comment>
<gene>
    <name evidence="2" type="ORF">GGE16_002713</name>
</gene>
<keyword evidence="1" id="KW-0472">Membrane</keyword>
<dbReference type="AlphaFoldDB" id="A0AAE2MJC6"/>
<evidence type="ECO:0000313" key="2">
    <source>
        <dbReference type="EMBL" id="MBB4290673.1"/>
    </source>
</evidence>
<keyword evidence="1" id="KW-1133">Transmembrane helix</keyword>
<organism evidence="2 3">
    <name type="scientific">Rhizobium leguminosarum</name>
    <dbReference type="NCBI Taxonomy" id="384"/>
    <lineage>
        <taxon>Bacteria</taxon>
        <taxon>Pseudomonadati</taxon>
        <taxon>Pseudomonadota</taxon>
        <taxon>Alphaproteobacteria</taxon>
        <taxon>Hyphomicrobiales</taxon>
        <taxon>Rhizobiaceae</taxon>
        <taxon>Rhizobium/Agrobacterium group</taxon>
        <taxon>Rhizobium</taxon>
    </lineage>
</organism>
<name>A0AAE2MJC6_RHILE</name>
<reference evidence="2 3" key="1">
    <citation type="submission" date="2020-08" db="EMBL/GenBank/DDBJ databases">
        <title>Genomic Encyclopedia of Type Strains, Phase IV (KMG-V): Genome sequencing to study the core and pangenomes of soil and plant-associated prokaryotes.</title>
        <authorList>
            <person name="Whitman W."/>
        </authorList>
    </citation>
    <scope>NUCLEOTIDE SEQUENCE [LARGE SCALE GENOMIC DNA]</scope>
    <source>
        <strain evidence="2 3">SEMIA 415</strain>
    </source>
</reference>
<feature type="transmembrane region" description="Helical" evidence="1">
    <location>
        <begin position="23"/>
        <end position="42"/>
    </location>
</feature>
<feature type="transmembrane region" description="Helical" evidence="1">
    <location>
        <begin position="48"/>
        <end position="67"/>
    </location>
</feature>
<sequence length="135" mass="14859">MSNKPNFFSHFATTVADLSGKPFTFVAALALVLVWAVSGPFFGYSETWQLVINTTTTIITFLMVFVLQNSQNRDGKALQAKLDELILTSQAANKFVGIEKLDEDELREMSKTLAEKAECVEEKADEKSAAEATST</sequence>
<dbReference type="GO" id="GO:0055085">
    <property type="term" value="P:transmembrane transport"/>
    <property type="evidence" value="ECO:0007669"/>
    <property type="project" value="InterPro"/>
</dbReference>
<dbReference type="EMBL" id="JACIGO010000002">
    <property type="protein sequence ID" value="MBB4290673.1"/>
    <property type="molecule type" value="Genomic_DNA"/>
</dbReference>